<accession>A0A1R1L7T2</accession>
<dbReference type="EMBL" id="MRDE01000072">
    <property type="protein sequence ID" value="OMH23593.1"/>
    <property type="molecule type" value="Genomic_DNA"/>
</dbReference>
<dbReference type="Proteomes" id="UP000187085">
    <property type="component" value="Unassembled WGS sequence"/>
</dbReference>
<sequence length="177" mass="18887">MQISPGELEPATGVGTARLILRPMTASDVEAMLAGAHPAEWAEDFPQPMDVDTARMLEDGGGAFDIATSFGRLAIVERGTGLVVGTIGFEGPPIDRVGELICSVCPSRRNRGYATEATTAVVDFTFSFPQITAVQASTTWDGHAAQRVLVKCGFTPLDADPDATFERGYRRERPATV</sequence>
<dbReference type="AlphaFoldDB" id="A0A1R1L7T2"/>
<dbReference type="Gene3D" id="3.40.630.30">
    <property type="match status" value="1"/>
</dbReference>
<evidence type="ECO:0000313" key="3">
    <source>
        <dbReference type="Proteomes" id="UP000187085"/>
    </source>
</evidence>
<dbReference type="PROSITE" id="PS51186">
    <property type="entry name" value="GNAT"/>
    <property type="match status" value="1"/>
</dbReference>
<dbReference type="InterPro" id="IPR016181">
    <property type="entry name" value="Acyl_CoA_acyltransferase"/>
</dbReference>
<comment type="caution">
    <text evidence="2">The sequence shown here is derived from an EMBL/GenBank/DDBJ whole genome shotgun (WGS) entry which is preliminary data.</text>
</comment>
<name>A0A1R1L7T2_9MICC</name>
<keyword evidence="3" id="KW-1185">Reference proteome</keyword>
<gene>
    <name evidence="2" type="ORF">BKD30_11840</name>
</gene>
<dbReference type="PANTHER" id="PTHR43792">
    <property type="entry name" value="GNAT FAMILY, PUTATIVE (AFU_ORTHOLOGUE AFUA_3G00765)-RELATED-RELATED"/>
    <property type="match status" value="1"/>
</dbReference>
<protein>
    <recommendedName>
        <fullName evidence="1">N-acetyltransferase domain-containing protein</fullName>
    </recommendedName>
</protein>
<organism evidence="2 3">
    <name type="scientific">Tersicoccus phoenicis</name>
    <dbReference type="NCBI Taxonomy" id="554083"/>
    <lineage>
        <taxon>Bacteria</taxon>
        <taxon>Bacillati</taxon>
        <taxon>Actinomycetota</taxon>
        <taxon>Actinomycetes</taxon>
        <taxon>Micrococcales</taxon>
        <taxon>Micrococcaceae</taxon>
        <taxon>Tersicoccus</taxon>
    </lineage>
</organism>
<reference evidence="2 3" key="1">
    <citation type="submission" date="2016-12" db="EMBL/GenBank/DDBJ databases">
        <title>Draft genome of Tersicoccus phoenicis 1P05MA.</title>
        <authorList>
            <person name="Nakajima Y."/>
            <person name="Yoshizawa S."/>
            <person name="Nakamura K."/>
            <person name="Ogura Y."/>
            <person name="Hayashi T."/>
            <person name="Kogure K."/>
        </authorList>
    </citation>
    <scope>NUCLEOTIDE SEQUENCE [LARGE SCALE GENOMIC DNA]</scope>
    <source>
        <strain evidence="2 3">1p05MA</strain>
    </source>
</reference>
<feature type="domain" description="N-acetyltransferase" evidence="1">
    <location>
        <begin position="19"/>
        <end position="176"/>
    </location>
</feature>
<dbReference type="PANTHER" id="PTHR43792:SF1">
    <property type="entry name" value="N-ACETYLTRANSFERASE DOMAIN-CONTAINING PROTEIN"/>
    <property type="match status" value="1"/>
</dbReference>
<dbReference type="InterPro" id="IPR000182">
    <property type="entry name" value="GNAT_dom"/>
</dbReference>
<dbReference type="SUPFAM" id="SSF55729">
    <property type="entry name" value="Acyl-CoA N-acyltransferases (Nat)"/>
    <property type="match status" value="1"/>
</dbReference>
<dbReference type="Pfam" id="PF13302">
    <property type="entry name" value="Acetyltransf_3"/>
    <property type="match status" value="1"/>
</dbReference>
<dbReference type="InterPro" id="IPR051531">
    <property type="entry name" value="N-acetyltransferase"/>
</dbReference>
<evidence type="ECO:0000313" key="2">
    <source>
        <dbReference type="EMBL" id="OMH23593.1"/>
    </source>
</evidence>
<evidence type="ECO:0000259" key="1">
    <source>
        <dbReference type="PROSITE" id="PS51186"/>
    </source>
</evidence>
<dbReference type="RefSeq" id="WP_076704838.1">
    <property type="nucleotide sequence ID" value="NZ_MRDE01000072.1"/>
</dbReference>
<dbReference type="STRING" id="554083.BKD30_11840"/>
<dbReference type="GO" id="GO:0016747">
    <property type="term" value="F:acyltransferase activity, transferring groups other than amino-acyl groups"/>
    <property type="evidence" value="ECO:0007669"/>
    <property type="project" value="InterPro"/>
</dbReference>
<proteinExistence type="predicted"/>